<dbReference type="Pfam" id="PF00395">
    <property type="entry name" value="SLH"/>
    <property type="match status" value="1"/>
</dbReference>
<dbReference type="PANTHER" id="PTHR34135">
    <property type="entry name" value="LYSOZYME"/>
    <property type="match status" value="1"/>
</dbReference>
<evidence type="ECO:0000256" key="2">
    <source>
        <dbReference type="ARBA" id="ARBA00022737"/>
    </source>
</evidence>
<dbReference type="Gene3D" id="3.20.20.80">
    <property type="entry name" value="Glycosidases"/>
    <property type="match status" value="1"/>
</dbReference>
<dbReference type="EMBL" id="CP021422">
    <property type="protein sequence ID" value="ASB40187.1"/>
    <property type="molecule type" value="Genomic_DNA"/>
</dbReference>
<protein>
    <recommendedName>
        <fullName evidence="3">SLH domain-containing protein</fullName>
    </recommendedName>
</protein>
<dbReference type="InterPro" id="IPR017853">
    <property type="entry name" value="GH"/>
</dbReference>
<dbReference type="CDD" id="cd06414">
    <property type="entry name" value="GH25_LytC-like"/>
    <property type="match status" value="1"/>
</dbReference>
<keyword evidence="5" id="KW-1185">Reference proteome</keyword>
<reference evidence="5" key="1">
    <citation type="submission" date="2017-05" db="EMBL/GenBank/DDBJ databases">
        <title>Improved OligoMM genomes.</title>
        <authorList>
            <person name="Garzetti D."/>
        </authorList>
    </citation>
    <scope>NUCLEOTIDE SEQUENCE [LARGE SCALE GENOMIC DNA]</scope>
    <source>
        <strain evidence="5">KB18</strain>
    </source>
</reference>
<evidence type="ECO:0000256" key="1">
    <source>
        <dbReference type="ARBA" id="ARBA00010646"/>
    </source>
</evidence>
<accession>A0ABN5A0B1</accession>
<dbReference type="InterPro" id="IPR002053">
    <property type="entry name" value="Glyco_hydro_25"/>
</dbReference>
<comment type="similarity">
    <text evidence="1">Belongs to the glycosyl hydrolase 25 family.</text>
</comment>
<dbReference type="Pfam" id="PF01183">
    <property type="entry name" value="Glyco_hydro_25"/>
    <property type="match status" value="1"/>
</dbReference>
<gene>
    <name evidence="4" type="ORF">ADH66_05645</name>
</gene>
<sequence length="299" mass="33848">MYALRGEGQALIIERKDKMALKKFGVDISEWNNAVDFGALKRAGVQFVLIRCGFGSDSHDQDDKQFFENVRKAEAAGIPWGAFLYSYALDTDMARSEAQHMLRLLAGRKPAYGVWYDVEDDLQAGADLVSICEVFCKAMEAAGLYVGIYSMVVWLDTILDSPRLDKYDKWVAQVYDVCEYKKPYGIWQYSHTGVIEGKEFDMNYAYKNYPALTSNKKEDDEMTDEKFAELMERYLKRQAQKPASKWAEGNIEKVKAAKVMLGDANGNFRPQSFIPRQEVATALANILDKLPEAKAAGEE</sequence>
<evidence type="ECO:0000259" key="3">
    <source>
        <dbReference type="PROSITE" id="PS51272"/>
    </source>
</evidence>
<dbReference type="PROSITE" id="PS51904">
    <property type="entry name" value="GLYCOSYL_HYDROL_F25_2"/>
    <property type="match status" value="1"/>
</dbReference>
<evidence type="ECO:0000313" key="5">
    <source>
        <dbReference type="Proteomes" id="UP000196710"/>
    </source>
</evidence>
<keyword evidence="2" id="KW-0677">Repeat</keyword>
<organism evidence="4 5">
    <name type="scientific">Acutalibacter muris</name>
    <dbReference type="NCBI Taxonomy" id="1796620"/>
    <lineage>
        <taxon>Bacteria</taxon>
        <taxon>Bacillati</taxon>
        <taxon>Bacillota</taxon>
        <taxon>Clostridia</taxon>
        <taxon>Eubacteriales</taxon>
        <taxon>Acutalibacteraceae</taxon>
        <taxon>Acutalibacter</taxon>
    </lineage>
</organism>
<proteinExistence type="inferred from homology"/>
<dbReference type="SUPFAM" id="SSF51445">
    <property type="entry name" value="(Trans)glycosidases"/>
    <property type="match status" value="1"/>
</dbReference>
<dbReference type="PROSITE" id="PS51272">
    <property type="entry name" value="SLH"/>
    <property type="match status" value="1"/>
</dbReference>
<dbReference type="PANTHER" id="PTHR34135:SF2">
    <property type="entry name" value="LYSOZYME"/>
    <property type="match status" value="1"/>
</dbReference>
<dbReference type="InterPro" id="IPR001119">
    <property type="entry name" value="SLH_dom"/>
</dbReference>
<dbReference type="Proteomes" id="UP000196710">
    <property type="component" value="Chromosome"/>
</dbReference>
<feature type="domain" description="SLH" evidence="3">
    <location>
        <begin position="234"/>
        <end position="297"/>
    </location>
</feature>
<name>A0ABN5A0B1_9FIRM</name>
<evidence type="ECO:0000313" key="4">
    <source>
        <dbReference type="EMBL" id="ASB40187.1"/>
    </source>
</evidence>